<keyword evidence="3" id="KW-1185">Reference proteome</keyword>
<accession>A0A166AAR7</accession>
<dbReference type="AlphaFoldDB" id="A0A166AAR7"/>
<evidence type="ECO:0000313" key="3">
    <source>
        <dbReference type="Proteomes" id="UP000076577"/>
    </source>
</evidence>
<gene>
    <name evidence="2" type="ORF">PsAD2_01289</name>
</gene>
<keyword evidence="1" id="KW-1133">Transmembrane helix</keyword>
<dbReference type="OrthoDB" id="7861557at2"/>
<proteinExistence type="predicted"/>
<keyword evidence="1" id="KW-0812">Transmembrane</keyword>
<dbReference type="Proteomes" id="UP000076577">
    <property type="component" value="Unassembled WGS sequence"/>
</dbReference>
<feature type="transmembrane region" description="Helical" evidence="1">
    <location>
        <begin position="12"/>
        <end position="33"/>
    </location>
</feature>
<reference evidence="2 3" key="1">
    <citation type="journal article" date="2016" name="Front. Microbiol.">
        <title>Comparative Genomic Analysis Reveals a Diverse Repertoire of Genes Involved in Prokaryote-Eukaryote Interactions within the Pseudovibrio Genus.</title>
        <authorList>
            <person name="Romano S."/>
            <person name="Fernandez-Guerra A."/>
            <person name="Reen F.J."/>
            <person name="Glockner F.O."/>
            <person name="Crowley S.P."/>
            <person name="O'Sullivan O."/>
            <person name="Cotter P.D."/>
            <person name="Adams C."/>
            <person name="Dobson A.D."/>
            <person name="O'Gara F."/>
        </authorList>
    </citation>
    <scope>NUCLEOTIDE SEQUENCE [LARGE SCALE GENOMIC DNA]</scope>
    <source>
        <strain evidence="2 3">Ad2</strain>
    </source>
</reference>
<sequence>MTVMTPNRQGKIAIFFGVLFCAVTVALTGYIFATGGSPASQDPQWFVLLVAFPVLIQLYLDRAVIFSQLRDHWYLWAITTVIFVVVSLQFNLAEDKSSVGVTDKLRSYFFSLVEGQPPSSEYAGDLLGTYGAKQILYRVVSADTRDLHLSDPFSYLQNRVTWKSNPGVRPKVNGPIDTFKSVLYQGLEERN</sequence>
<evidence type="ECO:0000313" key="2">
    <source>
        <dbReference type="EMBL" id="KZL20800.1"/>
    </source>
</evidence>
<protein>
    <submittedName>
        <fullName evidence="2">Uncharacterized protein</fullName>
    </submittedName>
</protein>
<organism evidence="2 3">
    <name type="scientific">Pseudovibrio axinellae</name>
    <dbReference type="NCBI Taxonomy" id="989403"/>
    <lineage>
        <taxon>Bacteria</taxon>
        <taxon>Pseudomonadati</taxon>
        <taxon>Pseudomonadota</taxon>
        <taxon>Alphaproteobacteria</taxon>
        <taxon>Hyphomicrobiales</taxon>
        <taxon>Stappiaceae</taxon>
        <taxon>Pseudovibrio</taxon>
    </lineage>
</organism>
<comment type="caution">
    <text evidence="2">The sequence shown here is derived from an EMBL/GenBank/DDBJ whole genome shotgun (WGS) entry which is preliminary data.</text>
</comment>
<dbReference type="PATRIC" id="fig|989403.3.peg.1383"/>
<feature type="transmembrane region" description="Helical" evidence="1">
    <location>
        <begin position="45"/>
        <end position="61"/>
    </location>
</feature>
<name>A0A166AAR7_9HYPH</name>
<feature type="transmembrane region" description="Helical" evidence="1">
    <location>
        <begin position="73"/>
        <end position="92"/>
    </location>
</feature>
<dbReference type="EMBL" id="LMCB01000006">
    <property type="protein sequence ID" value="KZL20800.1"/>
    <property type="molecule type" value="Genomic_DNA"/>
</dbReference>
<keyword evidence="1" id="KW-0472">Membrane</keyword>
<dbReference type="RefSeq" id="WP_068003988.1">
    <property type="nucleotide sequence ID" value="NZ_FOFM01000007.1"/>
</dbReference>
<evidence type="ECO:0000256" key="1">
    <source>
        <dbReference type="SAM" id="Phobius"/>
    </source>
</evidence>